<dbReference type="Proteomes" id="UP000223606">
    <property type="component" value="Chromosome 1"/>
</dbReference>
<dbReference type="KEGG" id="hdi:HDIA_3049"/>
<reference evidence="2" key="1">
    <citation type="submission" date="2017-09" db="EMBL/GenBank/DDBJ databases">
        <title>Genome sequence of Nannocystis excedens DSM 71.</title>
        <authorList>
            <person name="Blom J."/>
        </authorList>
    </citation>
    <scope>NUCLEOTIDE SEQUENCE [LARGE SCALE GENOMIC DNA]</scope>
    <source>
        <strain evidence="2">type strain: E19</strain>
    </source>
</reference>
<sequence>MKYDVPLIPQSTNMGCWAASIAMILAWRNSASYDPTLIAANNGGTNYVPSLTSGLNPNDRYILERNGFALEAPQCYMPQAISNRLSSNGPLWVASAVPSPHIRVVTGMEGERLWINDPWPVGSGARYVRTFTQFFGQMENLGAQELDEPAPIYVAYLAA</sequence>
<evidence type="ECO:0000313" key="1">
    <source>
        <dbReference type="EMBL" id="SON56590.1"/>
    </source>
</evidence>
<keyword evidence="1" id="KW-0378">Hydrolase</keyword>
<gene>
    <name evidence="1" type="ORF">HDIA_3049</name>
</gene>
<dbReference type="GO" id="GO:0006508">
    <property type="term" value="P:proteolysis"/>
    <property type="evidence" value="ECO:0007669"/>
    <property type="project" value="UniProtKB-KW"/>
</dbReference>
<dbReference type="RefSeq" id="WP_099556948.1">
    <property type="nucleotide sequence ID" value="NZ_LT960614.1"/>
</dbReference>
<dbReference type="InterPro" id="IPR022118">
    <property type="entry name" value="Peptidase_C70_AvrRpt2"/>
</dbReference>
<dbReference type="Gene3D" id="3.90.70.10">
    <property type="entry name" value="Cysteine proteinases"/>
    <property type="match status" value="1"/>
</dbReference>
<organism evidence="1 2">
    <name type="scientific">Hartmannibacter diazotrophicus</name>
    <dbReference type="NCBI Taxonomy" id="1482074"/>
    <lineage>
        <taxon>Bacteria</taxon>
        <taxon>Pseudomonadati</taxon>
        <taxon>Pseudomonadota</taxon>
        <taxon>Alphaproteobacteria</taxon>
        <taxon>Hyphomicrobiales</taxon>
        <taxon>Pleomorphomonadaceae</taxon>
        <taxon>Hartmannibacter</taxon>
    </lineage>
</organism>
<keyword evidence="2" id="KW-1185">Reference proteome</keyword>
<dbReference type="EMBL" id="LT960614">
    <property type="protein sequence ID" value="SON56590.1"/>
    <property type="molecule type" value="Genomic_DNA"/>
</dbReference>
<dbReference type="Pfam" id="PF12385">
    <property type="entry name" value="Peptidase_C70"/>
    <property type="match status" value="1"/>
</dbReference>
<protein>
    <submittedName>
        <fullName evidence="1">Papain-like cysteine protease AvrRpt2</fullName>
    </submittedName>
</protein>
<name>A0A2C9D8U7_9HYPH</name>
<proteinExistence type="predicted"/>
<dbReference type="AlphaFoldDB" id="A0A2C9D8U7"/>
<evidence type="ECO:0000313" key="2">
    <source>
        <dbReference type="Proteomes" id="UP000223606"/>
    </source>
</evidence>
<keyword evidence="1" id="KW-0645">Protease</keyword>
<accession>A0A2C9D8U7</accession>
<dbReference type="GO" id="GO:0008233">
    <property type="term" value="F:peptidase activity"/>
    <property type="evidence" value="ECO:0007669"/>
    <property type="project" value="UniProtKB-KW"/>
</dbReference>